<name>A0A4Q7ZLS9_9ACTN</name>
<organism evidence="1 2">
    <name type="scientific">Krasilnikovia cinnamomea</name>
    <dbReference type="NCBI Taxonomy" id="349313"/>
    <lineage>
        <taxon>Bacteria</taxon>
        <taxon>Bacillati</taxon>
        <taxon>Actinomycetota</taxon>
        <taxon>Actinomycetes</taxon>
        <taxon>Micromonosporales</taxon>
        <taxon>Micromonosporaceae</taxon>
        <taxon>Krasilnikovia</taxon>
    </lineage>
</organism>
<proteinExistence type="predicted"/>
<dbReference type="NCBIfam" id="NF038161">
    <property type="entry name" value="lant_II_LchA2"/>
    <property type="match status" value="1"/>
</dbReference>
<protein>
    <submittedName>
        <fullName evidence="1">Uncharacterized protein</fullName>
    </submittedName>
</protein>
<reference evidence="1 2" key="1">
    <citation type="submission" date="2019-02" db="EMBL/GenBank/DDBJ databases">
        <title>Sequencing the genomes of 1000 actinobacteria strains.</title>
        <authorList>
            <person name="Klenk H.-P."/>
        </authorList>
    </citation>
    <scope>NUCLEOTIDE SEQUENCE [LARGE SCALE GENOMIC DNA]</scope>
    <source>
        <strain evidence="1 2">DSM 45162</strain>
    </source>
</reference>
<accession>A0A4Q7ZLS9</accession>
<dbReference type="Proteomes" id="UP000292564">
    <property type="component" value="Unassembled WGS sequence"/>
</dbReference>
<sequence>MKNDQNDILARHDEAELIELSEADTYGGSTWACATVTLATAVVCPSTACSRSC</sequence>
<gene>
    <name evidence="1" type="ORF">EV385_3158</name>
</gene>
<evidence type="ECO:0000313" key="2">
    <source>
        <dbReference type="Proteomes" id="UP000292564"/>
    </source>
</evidence>
<dbReference type="RefSeq" id="WP_165449494.1">
    <property type="nucleotide sequence ID" value="NZ_SHKY01000001.1"/>
</dbReference>
<dbReference type="AlphaFoldDB" id="A0A4Q7ZLS9"/>
<dbReference type="EMBL" id="SHKY01000001">
    <property type="protein sequence ID" value="RZU51343.1"/>
    <property type="molecule type" value="Genomic_DNA"/>
</dbReference>
<keyword evidence="2" id="KW-1185">Reference proteome</keyword>
<comment type="caution">
    <text evidence="1">The sequence shown here is derived from an EMBL/GenBank/DDBJ whole genome shotgun (WGS) entry which is preliminary data.</text>
</comment>
<evidence type="ECO:0000313" key="1">
    <source>
        <dbReference type="EMBL" id="RZU51343.1"/>
    </source>
</evidence>